<feature type="region of interest" description="Disordered" evidence="1">
    <location>
        <begin position="568"/>
        <end position="590"/>
    </location>
</feature>
<feature type="compositionally biased region" description="Low complexity" evidence="1">
    <location>
        <begin position="812"/>
        <end position="831"/>
    </location>
</feature>
<dbReference type="eggNOG" id="ENOG502R7UW">
    <property type="taxonomic scope" value="Eukaryota"/>
</dbReference>
<feature type="compositionally biased region" description="Polar residues" evidence="1">
    <location>
        <begin position="447"/>
        <end position="458"/>
    </location>
</feature>
<feature type="compositionally biased region" description="Polar residues" evidence="1">
    <location>
        <begin position="577"/>
        <end position="590"/>
    </location>
</feature>
<accession>E5A680</accession>
<dbReference type="OrthoDB" id="3801597at2759"/>
<sequence length="884" mass="97585">MPYGLRSKEDRKRPQRYHPASVKNDWQYLKPGSGTIDLNKRLEYNFGTVPGIDSHQIELLLPPSLPRPLIFIINSTKPTSAPQQPAPAQIPVITIERPRSPAQIMPQIVRQTRKTKRRREDDDPTGDNETGTPARLPSAHPWQQSAGAPSTTPSIYTTLTPSAFPTRSCSPAQPKDAQTLSVERQQYARRMMEAREANDQKGIKECEQAVDCLYACTQPIENPQAEWYRQLKERWAHDNSPKKIMFESLYASLRQVIIERIRDELVPRKYHDPYHPVQVILELNHTQLAQSMADSCEVWSTIPEHLLEYRRLNPLAHVDPDTPPPRELVRAIGYLKQNHLAGNLLGEWQMPLPSAECFASFAEESSNSISISNLDNEMFAASDFETDPIATGNGQLVVGDAGSSRAPLEGLDRYDAAGCSRSRSQTRIDDTSVTTTAILPAPRRRQSISWKSGEQSVWTPMDFAPGASPTRNGSKEDYPFRKMDPSEEEGTWHSDLETRSRMIASMRHDLGDRTTLHPVAGRTARDPEIHSAWLANPKRTGLMSSSRPEYAQSSLLNTLEERENFLTRSAKAAQGKPSPSTGIPYTSLPRTQTLPVPYEIKHPSNGLIHNTSRVPYCEVDRMLTEGDDYIPPSTKLQDRENDGKIPSSRSKKGKGMVADSLTAAEHAEIKRKTTEMYRELCIPLDQRQPVEPKLKKPKKLAGKTIAPSASTSKYTSVPTENGTRGVSPAQTTVVAPPVGQNTLALVPAPPQQYPQITTPSLQQQQSSLSSTQAQPTQTLTNQHTTPGTPYPTATTAATQTLQPAMPRPSTYATALAPTTSPQSSPQLPESTAVPMVKPPPNLPRMLTPTIPLTPPSKLPPLPTPLVQNAGTATTTPVVLSLPVG</sequence>
<feature type="region of interest" description="Disordered" evidence="1">
    <location>
        <begin position="437"/>
        <end position="496"/>
    </location>
</feature>
<keyword evidence="3" id="KW-1185">Reference proteome</keyword>
<evidence type="ECO:0000313" key="3">
    <source>
        <dbReference type="Proteomes" id="UP000002668"/>
    </source>
</evidence>
<feature type="region of interest" description="Disordered" evidence="1">
    <location>
        <begin position="96"/>
        <end position="180"/>
    </location>
</feature>
<dbReference type="EMBL" id="FP929135">
    <property type="protein sequence ID" value="CBX99125.1"/>
    <property type="molecule type" value="Genomic_DNA"/>
</dbReference>
<evidence type="ECO:0000256" key="1">
    <source>
        <dbReference type="SAM" id="MobiDB-lite"/>
    </source>
</evidence>
<feature type="compositionally biased region" description="Basic and acidic residues" evidence="1">
    <location>
        <begin position="1"/>
        <end position="12"/>
    </location>
</feature>
<feature type="compositionally biased region" description="Low complexity" evidence="1">
    <location>
        <begin position="754"/>
        <end position="794"/>
    </location>
</feature>
<reference evidence="3" key="1">
    <citation type="journal article" date="2011" name="Nat. Commun.">
        <title>Effector diversification within compartments of the Leptosphaeria maculans genome affected by Repeat-Induced Point mutations.</title>
        <authorList>
            <person name="Rouxel T."/>
            <person name="Grandaubert J."/>
            <person name="Hane J.K."/>
            <person name="Hoede C."/>
            <person name="van de Wouw A.P."/>
            <person name="Couloux A."/>
            <person name="Dominguez V."/>
            <person name="Anthouard V."/>
            <person name="Bally P."/>
            <person name="Bourras S."/>
            <person name="Cozijnsen A.J."/>
            <person name="Ciuffetti L.M."/>
            <person name="Degrave A."/>
            <person name="Dilmaghani A."/>
            <person name="Duret L."/>
            <person name="Fudal I."/>
            <person name="Goodwin S.B."/>
            <person name="Gout L."/>
            <person name="Glaser N."/>
            <person name="Linglin J."/>
            <person name="Kema G.H.J."/>
            <person name="Lapalu N."/>
            <person name="Lawrence C.B."/>
            <person name="May K."/>
            <person name="Meyer M."/>
            <person name="Ollivier B."/>
            <person name="Poulain J."/>
            <person name="Schoch C.L."/>
            <person name="Simon A."/>
            <person name="Spatafora J.W."/>
            <person name="Stachowiak A."/>
            <person name="Turgeon B.G."/>
            <person name="Tyler B.M."/>
            <person name="Vincent D."/>
            <person name="Weissenbach J."/>
            <person name="Amselem J."/>
            <person name="Quesneville H."/>
            <person name="Oliver R.P."/>
            <person name="Wincker P."/>
            <person name="Balesdent M.-H."/>
            <person name="Howlett B.J."/>
        </authorList>
    </citation>
    <scope>NUCLEOTIDE SEQUENCE [LARGE SCALE GENOMIC DNA]</scope>
    <source>
        <strain evidence="3">JN3 / isolate v23.1.3 / race Av1-4-5-6-7-8</strain>
    </source>
</reference>
<dbReference type="HOGENOM" id="CLU_325986_0_0_1"/>
<protein>
    <submittedName>
        <fullName evidence="2">Uncharacterized protein</fullName>
    </submittedName>
</protein>
<feature type="region of interest" description="Disordered" evidence="1">
    <location>
        <begin position="692"/>
        <end position="794"/>
    </location>
</feature>
<feature type="compositionally biased region" description="Polar residues" evidence="1">
    <location>
        <begin position="141"/>
        <end position="180"/>
    </location>
</feature>
<proteinExistence type="predicted"/>
<dbReference type="Proteomes" id="UP000002668">
    <property type="component" value="Genome"/>
</dbReference>
<dbReference type="VEuPathDB" id="FungiDB:LEMA_P083640.1"/>
<feature type="compositionally biased region" description="Basic and acidic residues" evidence="1">
    <location>
        <begin position="473"/>
        <end position="496"/>
    </location>
</feature>
<organism evidence="2 3">
    <name type="scientific">Leptosphaeria maculans (strain JN3 / isolate v23.1.3 / race Av1-4-5-6-7-8)</name>
    <name type="common">Blackleg fungus</name>
    <name type="synonym">Phoma lingam</name>
    <dbReference type="NCBI Taxonomy" id="985895"/>
    <lineage>
        <taxon>Eukaryota</taxon>
        <taxon>Fungi</taxon>
        <taxon>Dikarya</taxon>
        <taxon>Ascomycota</taxon>
        <taxon>Pezizomycotina</taxon>
        <taxon>Dothideomycetes</taxon>
        <taxon>Pleosporomycetidae</taxon>
        <taxon>Pleosporales</taxon>
        <taxon>Pleosporineae</taxon>
        <taxon>Leptosphaeriaceae</taxon>
        <taxon>Plenodomus</taxon>
        <taxon>Plenodomus lingam/Leptosphaeria maculans species complex</taxon>
    </lineage>
</organism>
<feature type="compositionally biased region" description="Polar residues" evidence="1">
    <location>
        <begin position="707"/>
        <end position="743"/>
    </location>
</feature>
<gene>
    <name evidence="2" type="ORF">LEMA_P083640.1</name>
</gene>
<feature type="region of interest" description="Disordered" evidence="1">
    <location>
        <begin position="806"/>
        <end position="839"/>
    </location>
</feature>
<evidence type="ECO:0000313" key="2">
    <source>
        <dbReference type="EMBL" id="CBX99125.1"/>
    </source>
</evidence>
<feature type="region of interest" description="Disordered" evidence="1">
    <location>
        <begin position="629"/>
        <end position="659"/>
    </location>
</feature>
<name>E5A680_LEPMJ</name>
<dbReference type="GeneID" id="13282503"/>
<dbReference type="AlphaFoldDB" id="E5A680"/>
<feature type="region of interest" description="Disordered" evidence="1">
    <location>
        <begin position="1"/>
        <end position="20"/>
    </location>
</feature>
<dbReference type="InParanoid" id="E5A680"/>